<dbReference type="EMBL" id="JARJOW010000008">
    <property type="protein sequence ID" value="MDF5691557.1"/>
    <property type="molecule type" value="Genomic_DNA"/>
</dbReference>
<dbReference type="RefSeq" id="WP_276344783.1">
    <property type="nucleotide sequence ID" value="NZ_JARJOW010000008.1"/>
</dbReference>
<evidence type="ECO:0000313" key="1">
    <source>
        <dbReference type="EMBL" id="MDF5691557.1"/>
    </source>
</evidence>
<comment type="caution">
    <text evidence="1">The sequence shown here is derived from an EMBL/GenBank/DDBJ whole genome shotgun (WGS) entry which is preliminary data.</text>
</comment>
<proteinExistence type="predicted"/>
<dbReference type="Proteomes" id="UP001321344">
    <property type="component" value="Unassembled WGS sequence"/>
</dbReference>
<gene>
    <name evidence="1" type="ORF">PQG43_11845</name>
</gene>
<sequence length="110" mass="12606">MKEEKLGELIGIRNQYSNSIDSINIILENIANSDTVAIDTTLIANGRGSYTLEELKELESSIENSDNSMKDFIEQQRKLVILKTRRHNYSIKLKFVRASIDSIKEMDELN</sequence>
<name>A0ABT6BMD2_9BACT</name>
<keyword evidence="2" id="KW-1185">Reference proteome</keyword>
<protein>
    <submittedName>
        <fullName evidence="1">Uncharacterized protein</fullName>
    </submittedName>
</protein>
<reference evidence="1 2" key="1">
    <citation type="submission" date="2023-03" db="EMBL/GenBank/DDBJ databases">
        <title>Genome sequencing of Aquirufa.</title>
        <authorList>
            <person name="Pitt A."/>
            <person name="Hahn M.W."/>
        </authorList>
    </citation>
    <scope>NUCLEOTIDE SEQUENCE [LARGE SCALE GENOMIC DNA]</scope>
    <source>
        <strain evidence="1 2">WAEICH-18A</strain>
    </source>
</reference>
<accession>A0ABT6BMD2</accession>
<evidence type="ECO:0000313" key="2">
    <source>
        <dbReference type="Proteomes" id="UP001321344"/>
    </source>
</evidence>
<organism evidence="1 2">
    <name type="scientific">Aquirufa aurantiipilula</name>
    <dbReference type="NCBI Taxonomy" id="2696561"/>
    <lineage>
        <taxon>Bacteria</taxon>
        <taxon>Pseudomonadati</taxon>
        <taxon>Bacteroidota</taxon>
        <taxon>Cytophagia</taxon>
        <taxon>Cytophagales</taxon>
        <taxon>Flectobacillaceae</taxon>
        <taxon>Aquirufa</taxon>
    </lineage>
</organism>